<dbReference type="AlphaFoldDB" id="D8RP03"/>
<protein>
    <submittedName>
        <fullName evidence="1">Uncharacterized protein</fullName>
    </submittedName>
</protein>
<reference evidence="1 2" key="1">
    <citation type="journal article" date="2011" name="Science">
        <title>The Selaginella genome identifies genetic changes associated with the evolution of vascular plants.</title>
        <authorList>
            <person name="Banks J.A."/>
            <person name="Nishiyama T."/>
            <person name="Hasebe M."/>
            <person name="Bowman J.L."/>
            <person name="Gribskov M."/>
            <person name="dePamphilis C."/>
            <person name="Albert V.A."/>
            <person name="Aono N."/>
            <person name="Aoyama T."/>
            <person name="Ambrose B.A."/>
            <person name="Ashton N.W."/>
            <person name="Axtell M.J."/>
            <person name="Barker E."/>
            <person name="Barker M.S."/>
            <person name="Bennetzen J.L."/>
            <person name="Bonawitz N.D."/>
            <person name="Chapple C."/>
            <person name="Cheng C."/>
            <person name="Correa L.G."/>
            <person name="Dacre M."/>
            <person name="DeBarry J."/>
            <person name="Dreyer I."/>
            <person name="Elias M."/>
            <person name="Engstrom E.M."/>
            <person name="Estelle M."/>
            <person name="Feng L."/>
            <person name="Finet C."/>
            <person name="Floyd S.K."/>
            <person name="Frommer W.B."/>
            <person name="Fujita T."/>
            <person name="Gramzow L."/>
            <person name="Gutensohn M."/>
            <person name="Harholt J."/>
            <person name="Hattori M."/>
            <person name="Heyl A."/>
            <person name="Hirai T."/>
            <person name="Hiwatashi Y."/>
            <person name="Ishikawa M."/>
            <person name="Iwata M."/>
            <person name="Karol K.G."/>
            <person name="Koehler B."/>
            <person name="Kolukisaoglu U."/>
            <person name="Kubo M."/>
            <person name="Kurata T."/>
            <person name="Lalonde S."/>
            <person name="Li K."/>
            <person name="Li Y."/>
            <person name="Litt A."/>
            <person name="Lyons E."/>
            <person name="Manning G."/>
            <person name="Maruyama T."/>
            <person name="Michael T.P."/>
            <person name="Mikami K."/>
            <person name="Miyazaki S."/>
            <person name="Morinaga S."/>
            <person name="Murata T."/>
            <person name="Mueller-Roeber B."/>
            <person name="Nelson D.R."/>
            <person name="Obara M."/>
            <person name="Oguri Y."/>
            <person name="Olmstead R.G."/>
            <person name="Onodera N."/>
            <person name="Petersen B.L."/>
            <person name="Pils B."/>
            <person name="Prigge M."/>
            <person name="Rensing S.A."/>
            <person name="Riano-Pachon D.M."/>
            <person name="Roberts A.W."/>
            <person name="Sato Y."/>
            <person name="Scheller H.V."/>
            <person name="Schulz B."/>
            <person name="Schulz C."/>
            <person name="Shakirov E.V."/>
            <person name="Shibagaki N."/>
            <person name="Shinohara N."/>
            <person name="Shippen D.E."/>
            <person name="Soerensen I."/>
            <person name="Sotooka R."/>
            <person name="Sugimoto N."/>
            <person name="Sugita M."/>
            <person name="Sumikawa N."/>
            <person name="Tanurdzic M."/>
            <person name="Theissen G."/>
            <person name="Ulvskov P."/>
            <person name="Wakazuki S."/>
            <person name="Weng J.K."/>
            <person name="Willats W.W."/>
            <person name="Wipf D."/>
            <person name="Wolf P.G."/>
            <person name="Yang L."/>
            <person name="Zimmer A.D."/>
            <person name="Zhu Q."/>
            <person name="Mitros T."/>
            <person name="Hellsten U."/>
            <person name="Loque D."/>
            <person name="Otillar R."/>
            <person name="Salamov A."/>
            <person name="Schmutz J."/>
            <person name="Shapiro H."/>
            <person name="Lindquist E."/>
            <person name="Lucas S."/>
            <person name="Rokhsar D."/>
            <person name="Grigoriev I.V."/>
        </authorList>
    </citation>
    <scope>NUCLEOTIDE SEQUENCE [LARGE SCALE GENOMIC DNA]</scope>
</reference>
<proteinExistence type="predicted"/>
<gene>
    <name evidence="1" type="ORF">SELMODRAFT_413298</name>
</gene>
<organism evidence="2">
    <name type="scientific">Selaginella moellendorffii</name>
    <name type="common">Spikemoss</name>
    <dbReference type="NCBI Taxonomy" id="88036"/>
    <lineage>
        <taxon>Eukaryota</taxon>
        <taxon>Viridiplantae</taxon>
        <taxon>Streptophyta</taxon>
        <taxon>Embryophyta</taxon>
        <taxon>Tracheophyta</taxon>
        <taxon>Lycopodiopsida</taxon>
        <taxon>Selaginellales</taxon>
        <taxon>Selaginellaceae</taxon>
        <taxon>Selaginella</taxon>
    </lineage>
</organism>
<accession>D8RP03</accession>
<keyword evidence="2" id="KW-1185">Reference proteome</keyword>
<dbReference type="Proteomes" id="UP000001514">
    <property type="component" value="Unassembled WGS sequence"/>
</dbReference>
<dbReference type="Gramene" id="EFJ26175">
    <property type="protein sequence ID" value="EFJ26175"/>
    <property type="gene ID" value="SELMODRAFT_413298"/>
</dbReference>
<dbReference type="HOGENOM" id="CLU_1941713_0_0_1"/>
<dbReference type="InParanoid" id="D8RP03"/>
<dbReference type="EMBL" id="GL377585">
    <property type="protein sequence ID" value="EFJ26175.1"/>
    <property type="molecule type" value="Genomic_DNA"/>
</dbReference>
<sequence>MRPRSSPPSISKRGRVKGVEFSMMLQCKRVTEENMDQMPLPPVVKTRTKKEKALKAIQNVSKRPLAGELIVSDELITTREEAVNKKQSISAEMKDEKLEFGEGMDWDTHTYVREIYNIVMEMRKGWTLQS</sequence>
<evidence type="ECO:0000313" key="1">
    <source>
        <dbReference type="EMBL" id="EFJ26175.1"/>
    </source>
</evidence>
<dbReference type="KEGG" id="smo:SELMODRAFT_413298"/>
<evidence type="ECO:0000313" key="2">
    <source>
        <dbReference type="Proteomes" id="UP000001514"/>
    </source>
</evidence>
<name>D8RP03_SELML</name>